<organism evidence="1 2">
    <name type="scientific">Acanthamoeba polyphaga mimivirus Kroon</name>
    <dbReference type="NCBI Taxonomy" id="3069720"/>
    <lineage>
        <taxon>Viruses</taxon>
        <taxon>Varidnaviria</taxon>
        <taxon>Bamfordvirae</taxon>
        <taxon>Nucleocytoviricota</taxon>
        <taxon>Megaviricetes</taxon>
        <taxon>Imitervirales</taxon>
        <taxon>Mimiviridae</taxon>
        <taxon>Megamimivirinae</taxon>
        <taxon>Mimivirus</taxon>
        <taxon>Mimivirus lagoaense</taxon>
    </lineage>
</organism>
<evidence type="ECO:0000313" key="2">
    <source>
        <dbReference type="Proteomes" id="UP000240461"/>
    </source>
</evidence>
<reference evidence="1 2" key="1">
    <citation type="submission" date="2014-10" db="EMBL/GenBank/DDBJ databases">
        <title>Pan-genome analysis of Brazilian lineage A amoebal mimiviruses.</title>
        <authorList>
            <person name="Assis F.L."/>
            <person name="Abrahao J.S."/>
            <person name="Kroon E.G."/>
            <person name="Dornas F.P."/>
            <person name="Andrade K.R."/>
            <person name="Borato P.V.M."/>
            <person name="Pilotto M.R."/>
            <person name="Benamar S."/>
            <person name="LaScola B."/>
            <person name="Colson P."/>
        </authorList>
    </citation>
    <scope>NUCLEOTIDE SEQUENCE [LARGE SCALE GENOMIC DNA]</scope>
    <source>
        <strain evidence="1 2">Kroon</strain>
    </source>
</reference>
<dbReference type="EMBL" id="KM982402">
    <property type="protein sequence ID" value="AKI79743.1"/>
    <property type="molecule type" value="Genomic_DNA"/>
</dbReference>
<sequence>MVGQIRHNLWKNINPFDWENMFEKCYSNPKYIFMLLCTYKSMFLCKIV</sequence>
<accession>A0A0G2Y1Z8</accession>
<evidence type="ECO:0000313" key="1">
    <source>
        <dbReference type="EMBL" id="AKI79743.1"/>
    </source>
</evidence>
<dbReference type="KEGG" id="vg:80513541"/>
<dbReference type="Proteomes" id="UP000240461">
    <property type="component" value="Segment"/>
</dbReference>
<proteinExistence type="predicted"/>
<protein>
    <submittedName>
        <fullName evidence="1">Sel1-like repeat-containing protein</fullName>
    </submittedName>
</protein>
<name>A0A0G2Y1Z8_9VIRU</name>
<keyword evidence="2" id="KW-1185">Reference proteome</keyword>